<dbReference type="EMBL" id="JARBHB010000014">
    <property type="protein sequence ID" value="KAJ8868482.1"/>
    <property type="molecule type" value="Genomic_DNA"/>
</dbReference>
<evidence type="ECO:0000313" key="3">
    <source>
        <dbReference type="EMBL" id="KAJ8868482.1"/>
    </source>
</evidence>
<feature type="transmembrane region" description="Helical" evidence="2">
    <location>
        <begin position="587"/>
        <end position="609"/>
    </location>
</feature>
<keyword evidence="4" id="KW-1185">Reference proteome</keyword>
<evidence type="ECO:0000313" key="4">
    <source>
        <dbReference type="Proteomes" id="UP001159363"/>
    </source>
</evidence>
<reference evidence="3 4" key="1">
    <citation type="submission" date="2023-02" db="EMBL/GenBank/DDBJ databases">
        <title>LHISI_Scaffold_Assembly.</title>
        <authorList>
            <person name="Stuart O.P."/>
            <person name="Cleave R."/>
            <person name="Magrath M.J.L."/>
            <person name="Mikheyev A.S."/>
        </authorList>
    </citation>
    <scope>NUCLEOTIDE SEQUENCE [LARGE SCALE GENOMIC DNA]</scope>
    <source>
        <strain evidence="3">Daus_M_001</strain>
        <tissue evidence="3">Leg muscle</tissue>
    </source>
</reference>
<feature type="region of interest" description="Disordered" evidence="1">
    <location>
        <begin position="134"/>
        <end position="188"/>
    </location>
</feature>
<evidence type="ECO:0000256" key="1">
    <source>
        <dbReference type="SAM" id="MobiDB-lite"/>
    </source>
</evidence>
<organism evidence="3 4">
    <name type="scientific">Dryococelus australis</name>
    <dbReference type="NCBI Taxonomy" id="614101"/>
    <lineage>
        <taxon>Eukaryota</taxon>
        <taxon>Metazoa</taxon>
        <taxon>Ecdysozoa</taxon>
        <taxon>Arthropoda</taxon>
        <taxon>Hexapoda</taxon>
        <taxon>Insecta</taxon>
        <taxon>Pterygota</taxon>
        <taxon>Neoptera</taxon>
        <taxon>Polyneoptera</taxon>
        <taxon>Phasmatodea</taxon>
        <taxon>Verophasmatodea</taxon>
        <taxon>Anareolatae</taxon>
        <taxon>Phasmatidae</taxon>
        <taxon>Eurycanthinae</taxon>
        <taxon>Dryococelus</taxon>
    </lineage>
</organism>
<dbReference type="Proteomes" id="UP001159363">
    <property type="component" value="Chromosome 13"/>
</dbReference>
<evidence type="ECO:0000256" key="2">
    <source>
        <dbReference type="SAM" id="Phobius"/>
    </source>
</evidence>
<keyword evidence="2" id="KW-0812">Transmembrane</keyword>
<comment type="caution">
    <text evidence="3">The sequence shown here is derived from an EMBL/GenBank/DDBJ whole genome shotgun (WGS) entry which is preliminary data.</text>
</comment>
<proteinExistence type="predicted"/>
<name>A0ABQ9GAH4_9NEOP</name>
<protein>
    <submittedName>
        <fullName evidence="3">Uncharacterized protein</fullName>
    </submittedName>
</protein>
<gene>
    <name evidence="3" type="ORF">PR048_030010</name>
</gene>
<accession>A0ABQ9GAH4</accession>
<keyword evidence="2" id="KW-1133">Transmembrane helix</keyword>
<sequence>MTHSGNIGLRRSSAAFSNQAQRTRRGHLERASRLIVTSFYSNHVAYNGERKTYFKSQAHTEADWATARQSWVCYNFARVTLSAAVRRFLSPPRGPYLEWQRWQRALAQLAFYSTRQSFCFLSLPIEGATVAERLARSPPTKANRVQSPAGSPDSRKWESSRTMPLVGGFSRRSPPSPTRHSGAAPYSLQPPSSALKTSLLRAAQIGRWHQLATSEESKCRRDRCNGNLDISGGFLLVRAECWEEFYLPVLRKPDGGGFSSYRGKRGRTSVLRGAPYSWRIASVLPEPRSSPTFAGRGHASSTWKPLQTDFPRRREKAATRIVDTHAFSGRRALQDAIETPRSLRGKHVARFRRREVRGRSREFNLRSTRAEITPPPPPYPFFFRQAFTFQSGNQRGVLATGGDCSSRMFGEGGGRGGSALLDVDEGRRLVSSRPVTRKAPVQRRVLSSGTPSTLARRRCACWVNAGVPFNWSLRRLSRRIIPALAGPTYPRGERVCHDTRASSDLSTQLRTTVGRLALPDLTLSPAHDTSEDWADDRTEIRDTNKTLGSSLSLDAARCRTKRIARHFGTAGYILEAMELRARFIPPVSVLLAGLLIGFLLQNITILALVQNRMILLRVLITTGPLGRQRKTFHGSGQECE</sequence>
<keyword evidence="2" id="KW-0472">Membrane</keyword>